<dbReference type="EMBL" id="BFEA01000314">
    <property type="protein sequence ID" value="GBG79255.1"/>
    <property type="molecule type" value="Genomic_DNA"/>
</dbReference>
<accession>A0A388LAA6</accession>
<evidence type="ECO:0000313" key="4">
    <source>
        <dbReference type="Proteomes" id="UP000265515"/>
    </source>
</evidence>
<name>A0A388LAA6_CHABU</name>
<dbReference type="AlphaFoldDB" id="A0A388LAA6"/>
<dbReference type="SUPFAM" id="SSF57756">
    <property type="entry name" value="Retrovirus zinc finger-like domains"/>
    <property type="match status" value="1"/>
</dbReference>
<dbReference type="GO" id="GO:0008270">
    <property type="term" value="F:zinc ion binding"/>
    <property type="evidence" value="ECO:0007669"/>
    <property type="project" value="InterPro"/>
</dbReference>
<dbReference type="InterPro" id="IPR036875">
    <property type="entry name" value="Znf_CCHC_sf"/>
</dbReference>
<dbReference type="GO" id="GO:0003676">
    <property type="term" value="F:nucleic acid binding"/>
    <property type="evidence" value="ECO:0007669"/>
    <property type="project" value="InterPro"/>
</dbReference>
<proteinExistence type="predicted"/>
<evidence type="ECO:0008006" key="5">
    <source>
        <dbReference type="Google" id="ProtNLM"/>
    </source>
</evidence>
<comment type="caution">
    <text evidence="3">The sequence shown here is derived from an EMBL/GenBank/DDBJ whole genome shotgun (WGS) entry which is preliminary data.</text>
</comment>
<evidence type="ECO:0000256" key="1">
    <source>
        <dbReference type="SAM" id="Coils"/>
    </source>
</evidence>
<keyword evidence="1" id="KW-0175">Coiled coil</keyword>
<dbReference type="Proteomes" id="UP000265515">
    <property type="component" value="Unassembled WGS sequence"/>
</dbReference>
<keyword evidence="4" id="KW-1185">Reference proteome</keyword>
<reference evidence="3 4" key="1">
    <citation type="journal article" date="2018" name="Cell">
        <title>The Chara Genome: Secondary Complexity and Implications for Plant Terrestrialization.</title>
        <authorList>
            <person name="Nishiyama T."/>
            <person name="Sakayama H."/>
            <person name="Vries J.D."/>
            <person name="Buschmann H."/>
            <person name="Saint-Marcoux D."/>
            <person name="Ullrich K.K."/>
            <person name="Haas F.B."/>
            <person name="Vanderstraeten L."/>
            <person name="Becker D."/>
            <person name="Lang D."/>
            <person name="Vosolsobe S."/>
            <person name="Rombauts S."/>
            <person name="Wilhelmsson P.K.I."/>
            <person name="Janitza P."/>
            <person name="Kern R."/>
            <person name="Heyl A."/>
            <person name="Rumpler F."/>
            <person name="Villalobos L.I.A.C."/>
            <person name="Clay J.M."/>
            <person name="Skokan R."/>
            <person name="Toyoda A."/>
            <person name="Suzuki Y."/>
            <person name="Kagoshima H."/>
            <person name="Schijlen E."/>
            <person name="Tajeshwar N."/>
            <person name="Catarino B."/>
            <person name="Hetherington A.J."/>
            <person name="Saltykova A."/>
            <person name="Bonnot C."/>
            <person name="Breuninger H."/>
            <person name="Symeonidi A."/>
            <person name="Radhakrishnan G.V."/>
            <person name="Van Nieuwerburgh F."/>
            <person name="Deforce D."/>
            <person name="Chang C."/>
            <person name="Karol K.G."/>
            <person name="Hedrich R."/>
            <person name="Ulvskov P."/>
            <person name="Glockner G."/>
            <person name="Delwiche C.F."/>
            <person name="Petrasek J."/>
            <person name="Van de Peer Y."/>
            <person name="Friml J."/>
            <person name="Beilby M."/>
            <person name="Dolan L."/>
            <person name="Kohara Y."/>
            <person name="Sugano S."/>
            <person name="Fujiyama A."/>
            <person name="Delaux P.-M."/>
            <person name="Quint M."/>
            <person name="TheiBen G."/>
            <person name="Hagemann M."/>
            <person name="Harholt J."/>
            <person name="Dunand C."/>
            <person name="Zachgo S."/>
            <person name="Langdale J."/>
            <person name="Maumus F."/>
            <person name="Straeten D.V.D."/>
            <person name="Gould S.B."/>
            <person name="Rensing S.A."/>
        </authorList>
    </citation>
    <scope>NUCLEOTIDE SEQUENCE [LARGE SCALE GENOMIC DNA]</scope>
    <source>
        <strain evidence="3 4">S276</strain>
    </source>
</reference>
<feature type="region of interest" description="Disordered" evidence="2">
    <location>
        <begin position="85"/>
        <end position="136"/>
    </location>
</feature>
<evidence type="ECO:0000313" key="3">
    <source>
        <dbReference type="EMBL" id="GBG79255.1"/>
    </source>
</evidence>
<sequence length="243" mass="27920">MEEEGARMEIELLFCICAYNMTRFRILRWDEVVPVGRGSPKEKSMAYQSNGCHFCHLPGHFIRECPFRFQPNGAEMAARIRENGSAGYNSGGGQGLLQAPTQSSGTSNAIVPYQAPQDRGQAGNGGNYQRGGNTYYGRRNYADEQRYWYKDWDRERERDEKLDRMCGLLSEQVEERERRKQESAKLELLEEEKKKLQAEEDRRIQANKEREQQEARLGKIVRTSVKAVCESALGRKVDIPEEG</sequence>
<feature type="compositionally biased region" description="Polar residues" evidence="2">
    <location>
        <begin position="99"/>
        <end position="109"/>
    </location>
</feature>
<organism evidence="3 4">
    <name type="scientific">Chara braunii</name>
    <name type="common">Braun's stonewort</name>
    <dbReference type="NCBI Taxonomy" id="69332"/>
    <lineage>
        <taxon>Eukaryota</taxon>
        <taxon>Viridiplantae</taxon>
        <taxon>Streptophyta</taxon>
        <taxon>Charophyceae</taxon>
        <taxon>Charales</taxon>
        <taxon>Characeae</taxon>
        <taxon>Chara</taxon>
    </lineage>
</organism>
<evidence type="ECO:0000256" key="2">
    <source>
        <dbReference type="SAM" id="MobiDB-lite"/>
    </source>
</evidence>
<protein>
    <recommendedName>
        <fullName evidence="5">CCHC-type domain-containing protein</fullName>
    </recommendedName>
</protein>
<gene>
    <name evidence="3" type="ORF">CBR_g29306</name>
</gene>
<feature type="coiled-coil region" evidence="1">
    <location>
        <begin position="172"/>
        <end position="216"/>
    </location>
</feature>
<dbReference type="Gramene" id="GBG79255">
    <property type="protein sequence ID" value="GBG79255"/>
    <property type="gene ID" value="CBR_g29306"/>
</dbReference>